<dbReference type="RefSeq" id="XP_033393382.1">
    <property type="nucleotide sequence ID" value="XM_033541186.1"/>
</dbReference>
<keyword evidence="2" id="KW-1185">Reference proteome</keyword>
<gene>
    <name evidence="1" type="ORF">K452DRAFT_291482</name>
</gene>
<evidence type="ECO:0000313" key="2">
    <source>
        <dbReference type="Proteomes" id="UP000799438"/>
    </source>
</evidence>
<dbReference type="AlphaFoldDB" id="A0A6A6B3Z0"/>
<dbReference type="Proteomes" id="UP000799438">
    <property type="component" value="Unassembled WGS sequence"/>
</dbReference>
<evidence type="ECO:0000313" key="1">
    <source>
        <dbReference type="EMBL" id="KAF2137667.1"/>
    </source>
</evidence>
<proteinExistence type="predicted"/>
<organism evidence="1 2">
    <name type="scientific">Aplosporella prunicola CBS 121167</name>
    <dbReference type="NCBI Taxonomy" id="1176127"/>
    <lineage>
        <taxon>Eukaryota</taxon>
        <taxon>Fungi</taxon>
        <taxon>Dikarya</taxon>
        <taxon>Ascomycota</taxon>
        <taxon>Pezizomycotina</taxon>
        <taxon>Dothideomycetes</taxon>
        <taxon>Dothideomycetes incertae sedis</taxon>
        <taxon>Botryosphaeriales</taxon>
        <taxon>Aplosporellaceae</taxon>
        <taxon>Aplosporella</taxon>
    </lineage>
</organism>
<name>A0A6A6B3Z0_9PEZI</name>
<dbReference type="GeneID" id="54298682"/>
<accession>A0A6A6B3Z0</accession>
<reference evidence="1" key="1">
    <citation type="journal article" date="2020" name="Stud. Mycol.">
        <title>101 Dothideomycetes genomes: a test case for predicting lifestyles and emergence of pathogens.</title>
        <authorList>
            <person name="Haridas S."/>
            <person name="Albert R."/>
            <person name="Binder M."/>
            <person name="Bloem J."/>
            <person name="Labutti K."/>
            <person name="Salamov A."/>
            <person name="Andreopoulos B."/>
            <person name="Baker S."/>
            <person name="Barry K."/>
            <person name="Bills G."/>
            <person name="Bluhm B."/>
            <person name="Cannon C."/>
            <person name="Castanera R."/>
            <person name="Culley D."/>
            <person name="Daum C."/>
            <person name="Ezra D."/>
            <person name="Gonzalez J."/>
            <person name="Henrissat B."/>
            <person name="Kuo A."/>
            <person name="Liang C."/>
            <person name="Lipzen A."/>
            <person name="Lutzoni F."/>
            <person name="Magnuson J."/>
            <person name="Mondo S."/>
            <person name="Nolan M."/>
            <person name="Ohm R."/>
            <person name="Pangilinan J."/>
            <person name="Park H.-J."/>
            <person name="Ramirez L."/>
            <person name="Alfaro M."/>
            <person name="Sun H."/>
            <person name="Tritt A."/>
            <person name="Yoshinaga Y."/>
            <person name="Zwiers L.-H."/>
            <person name="Turgeon B."/>
            <person name="Goodwin S."/>
            <person name="Spatafora J."/>
            <person name="Crous P."/>
            <person name="Grigoriev I."/>
        </authorList>
    </citation>
    <scope>NUCLEOTIDE SEQUENCE</scope>
    <source>
        <strain evidence="1">CBS 121167</strain>
    </source>
</reference>
<protein>
    <submittedName>
        <fullName evidence="1">Uncharacterized protein</fullName>
    </submittedName>
</protein>
<sequence>MDTYNPSSWGERPFDLFILDEFDWSLPSDQDHLQWNKLCQKFLSLGAKGREPYYEGEFDREWPRPTEEQIRRIRPLQTTQERSVYGEAIWLRTCYLQGSDRRHEAMLRKVAETAPPEDGPCSRIEKKHCVFDDSDRYDFGDDWARIFTHIPELVYPTFGPGTLDPENLSAFFTGAFDELAGKIVNHIYLVDEEALRTGLLKIIWFDAFGKMAWSNFLPPQYLNDFSSWRDALGFSNLVETTIAHDDPKCCRGTLFSNERDLERMVSWKPDN</sequence>
<dbReference type="OrthoDB" id="4364812at2759"/>
<dbReference type="EMBL" id="ML995501">
    <property type="protein sequence ID" value="KAF2137667.1"/>
    <property type="molecule type" value="Genomic_DNA"/>
</dbReference>